<sequence length="1063" mass="113116">MIGIVRVALGRPLTFIVMALLIAIIGILAALRTPVDIFPNIRVPVIAVAWQYAGLSPDEMSGRIITPYERVLTTTVNDIEHIESQSMQGIGIVKIFFQPGADIRTATAQVTSISQTVLRQMPPGITPPLILNYNASTVPIIQLAMSGKGMSEQQLFDLAQNQIRPQIVTVPGAAMPFPSGGKQRQVQVDIDPQALQSKGLSAQDVGNAIAAQNQINPAGFVKIGSYQYAVKLNNAPGTIEELNNLPVKVVNGATVYMRDVAYVRDGNSPQTNVVHVEGRRSVLMTVLKNGATSTLAIVQGVKDRLPAIAAGLPDTLKIQPIGDQSLFVKAAVSGVVKEGAIAAALTSLMILLFLGSWRSTVIIAISIPLAVLAAVALLSATGQTLNVMTLGGLALAVGILVDDATVTIENINWHLEQGKGVIQAILDGAAQIVTPAFVSLLCICIVFVPMFFLPGVAGFLFVPMALAVVFAMIASFILSRTLVPTMAMYLLKPHAPGEDTHAAGSPTSRNPLVRFQRGFEARFEKVRAGYGGLLERAMRSRKPFMIGFMAVVLLSGLLLPFLGSNFFPSVDSGQIMIHVRAPVGSRIEDSAAQFERIQHRIRQLIPASELRSVVDNIGLPVSAINTVYSNSGTIGPQDGDILIALEEHHRPTEQHVATLRRELARSFPGTTFAFLPADITSQILNFGAPAPIDIQVTGRNQADNAAYAARLLRAIRTIPGLADARIQQSARYPQLNVDVDRTRIGQYGLTERDVTTSLASSLAGTSQTAPVFFLNPENGVSYAVVAQTPEYRVGSIADLQSIPVTGPNATVPQTLGGIATVRRSNTTPVVSHYNIQPMVNIFAAPQGRDLGAVAGDVERAIQKLEKEKPQGVTVTIRGQYATMNAAFSGLGFGLVGAILLIYLLIVVNFQSWLDPFVIIMALPGALAGIIWTLFATGTTLSVPALTGAIMCMGVATANSILVVSFARERLAELGDSTAAAMEAGLVRFRPVLMTALAMIIGMLPMALGLGEGGEQNAPLGRAVIGGLVVATIATLFFVPTVFSFVHRHGRVQDRSKELEPAHV</sequence>
<feature type="transmembrane region" description="Helical" evidence="1">
    <location>
        <begin position="916"/>
        <end position="934"/>
    </location>
</feature>
<gene>
    <name evidence="2" type="primary">mdtC_2</name>
    <name evidence="2" type="ORF">BHE75_01687</name>
</gene>
<feature type="transmembrane region" description="Helical" evidence="1">
    <location>
        <begin position="991"/>
        <end position="1010"/>
    </location>
</feature>
<dbReference type="RefSeq" id="WP_015460132.1">
    <property type="nucleotide sequence ID" value="NZ_MIPT01000001.1"/>
</dbReference>
<dbReference type="SUPFAM" id="SSF82714">
    <property type="entry name" value="Multidrug efflux transporter AcrB TolC docking domain, DN and DC subdomains"/>
    <property type="match status" value="2"/>
</dbReference>
<keyword evidence="1" id="KW-1133">Transmembrane helix</keyword>
<reference evidence="2 3" key="1">
    <citation type="submission" date="2016-09" db="EMBL/GenBank/DDBJ databases">
        <title>Metabolic pathway, cell adaptation mechanisms and a novel monoxygenase revealed through proteogenomic-transcription analysis of a Sphingomonas haloaromaticamans strain degrading the fungicide ortho-phenylphenol.</title>
        <authorList>
            <person name="Perruchon C."/>
            <person name="Papadopoulou E.S."/>
            <person name="Rousidou C."/>
            <person name="Vasileiadis S."/>
            <person name="Tanou G."/>
            <person name="Amoutzias G."/>
            <person name="Molassiotis A."/>
            <person name="Karpouzas D.G."/>
        </authorList>
    </citation>
    <scope>NUCLEOTIDE SEQUENCE [LARGE SCALE GENOMIC DNA]</scope>
    <source>
        <strain evidence="2 3">P3</strain>
    </source>
</reference>
<protein>
    <submittedName>
        <fullName evidence="2">Multidrug resistance protein MdtC</fullName>
    </submittedName>
</protein>
<dbReference type="EMBL" id="MIPT01000001">
    <property type="protein sequence ID" value="OHT19699.1"/>
    <property type="molecule type" value="Genomic_DNA"/>
</dbReference>
<dbReference type="Gene3D" id="3.30.70.1440">
    <property type="entry name" value="Multidrug efflux transporter AcrB pore domain"/>
    <property type="match status" value="1"/>
</dbReference>
<dbReference type="SUPFAM" id="SSF82693">
    <property type="entry name" value="Multidrug efflux transporter AcrB pore domain, PN1, PN2, PC1 and PC2 subdomains"/>
    <property type="match status" value="2"/>
</dbReference>
<proteinExistence type="predicted"/>
<dbReference type="Gene3D" id="1.20.1640.10">
    <property type="entry name" value="Multidrug efflux transporter AcrB transmembrane domain"/>
    <property type="match status" value="2"/>
</dbReference>
<keyword evidence="1" id="KW-0812">Transmembrane</keyword>
<feature type="transmembrane region" description="Helical" evidence="1">
    <location>
        <begin position="885"/>
        <end position="909"/>
    </location>
</feature>
<dbReference type="AlphaFoldDB" id="A0A1S1HBT0"/>
<dbReference type="PRINTS" id="PR00702">
    <property type="entry name" value="ACRIFLAVINRP"/>
</dbReference>
<keyword evidence="1" id="KW-0472">Membrane</keyword>
<dbReference type="PANTHER" id="PTHR32063:SF8">
    <property type="entry name" value="CATION EFFLUX PROTEIN"/>
    <property type="match status" value="1"/>
</dbReference>
<feature type="transmembrane region" description="Helical" evidence="1">
    <location>
        <begin position="12"/>
        <end position="31"/>
    </location>
</feature>
<dbReference type="Proteomes" id="UP000179467">
    <property type="component" value="Unassembled WGS sequence"/>
</dbReference>
<keyword evidence="3" id="KW-1185">Reference proteome</keyword>
<feature type="transmembrane region" description="Helical" evidence="1">
    <location>
        <begin position="1022"/>
        <end position="1045"/>
    </location>
</feature>
<dbReference type="GO" id="GO:0042910">
    <property type="term" value="F:xenobiotic transmembrane transporter activity"/>
    <property type="evidence" value="ECO:0007669"/>
    <property type="project" value="TreeGrafter"/>
</dbReference>
<dbReference type="Gene3D" id="3.30.70.1430">
    <property type="entry name" value="Multidrug efflux transporter AcrB pore domain"/>
    <property type="match status" value="2"/>
</dbReference>
<feature type="transmembrane region" description="Helical" evidence="1">
    <location>
        <begin position="458"/>
        <end position="478"/>
    </location>
</feature>
<accession>A0A1S1HBT0</accession>
<dbReference type="OrthoDB" id="9759330at2"/>
<evidence type="ECO:0000313" key="2">
    <source>
        <dbReference type="EMBL" id="OHT19699.1"/>
    </source>
</evidence>
<evidence type="ECO:0000313" key="3">
    <source>
        <dbReference type="Proteomes" id="UP000179467"/>
    </source>
</evidence>
<name>A0A1S1HBT0_9SPHN</name>
<feature type="transmembrane region" description="Helical" evidence="1">
    <location>
        <begin position="429"/>
        <end position="452"/>
    </location>
</feature>
<comment type="caution">
    <text evidence="2">The sequence shown here is derived from an EMBL/GenBank/DDBJ whole genome shotgun (WGS) entry which is preliminary data.</text>
</comment>
<dbReference type="GO" id="GO:0005886">
    <property type="term" value="C:plasma membrane"/>
    <property type="evidence" value="ECO:0007669"/>
    <property type="project" value="TreeGrafter"/>
</dbReference>
<dbReference type="InterPro" id="IPR027463">
    <property type="entry name" value="AcrB_DN_DC_subdom"/>
</dbReference>
<feature type="transmembrane region" description="Helical" evidence="1">
    <location>
        <begin position="940"/>
        <end position="963"/>
    </location>
</feature>
<feature type="transmembrane region" description="Helical" evidence="1">
    <location>
        <begin position="544"/>
        <end position="562"/>
    </location>
</feature>
<dbReference type="Pfam" id="PF00873">
    <property type="entry name" value="ACR_tran"/>
    <property type="match status" value="1"/>
</dbReference>
<feature type="transmembrane region" description="Helical" evidence="1">
    <location>
        <begin position="361"/>
        <end position="381"/>
    </location>
</feature>
<dbReference type="InterPro" id="IPR001036">
    <property type="entry name" value="Acrflvin-R"/>
</dbReference>
<dbReference type="PANTHER" id="PTHR32063">
    <property type="match status" value="1"/>
</dbReference>
<evidence type="ECO:0000256" key="1">
    <source>
        <dbReference type="SAM" id="Phobius"/>
    </source>
</evidence>
<dbReference type="Gene3D" id="3.30.70.1320">
    <property type="entry name" value="Multidrug efflux transporter AcrB pore domain like"/>
    <property type="match status" value="1"/>
</dbReference>
<organism evidence="2 3">
    <name type="scientific">Edaphosphingomonas haloaromaticamans</name>
    <dbReference type="NCBI Taxonomy" id="653954"/>
    <lineage>
        <taxon>Bacteria</taxon>
        <taxon>Pseudomonadati</taxon>
        <taxon>Pseudomonadota</taxon>
        <taxon>Alphaproteobacteria</taxon>
        <taxon>Sphingomonadales</taxon>
        <taxon>Rhizorhabdaceae</taxon>
        <taxon>Edaphosphingomonas</taxon>
    </lineage>
</organism>
<dbReference type="SUPFAM" id="SSF82866">
    <property type="entry name" value="Multidrug efflux transporter AcrB transmembrane domain"/>
    <property type="match status" value="2"/>
</dbReference>
<dbReference type="Gene3D" id="3.30.2090.10">
    <property type="entry name" value="Multidrug efflux transporter AcrB TolC docking domain, DN and DC subdomains"/>
    <property type="match status" value="2"/>
</dbReference>